<evidence type="ECO:0000313" key="7">
    <source>
        <dbReference type="Proteomes" id="UP000005695"/>
    </source>
</evidence>
<evidence type="ECO:0000259" key="5">
    <source>
        <dbReference type="PROSITE" id="PS50931"/>
    </source>
</evidence>
<keyword evidence="7" id="KW-1185">Reference proteome</keyword>
<dbReference type="GO" id="GO:0000976">
    <property type="term" value="F:transcription cis-regulatory region binding"/>
    <property type="evidence" value="ECO:0007669"/>
    <property type="project" value="TreeGrafter"/>
</dbReference>
<accession>Q1K452</accession>
<dbReference type="PRINTS" id="PR00039">
    <property type="entry name" value="HTHLYSR"/>
</dbReference>
<dbReference type="CDD" id="cd08420">
    <property type="entry name" value="PBP2_CysL_like"/>
    <property type="match status" value="1"/>
</dbReference>
<dbReference type="EMBL" id="AAEW02000001">
    <property type="protein sequence ID" value="EAT17251.1"/>
    <property type="molecule type" value="Genomic_DNA"/>
</dbReference>
<keyword evidence="3" id="KW-0238">DNA-binding</keyword>
<evidence type="ECO:0000256" key="3">
    <source>
        <dbReference type="ARBA" id="ARBA00023125"/>
    </source>
</evidence>
<dbReference type="InterPro" id="IPR000847">
    <property type="entry name" value="LysR_HTH_N"/>
</dbReference>
<dbReference type="Pfam" id="PF00126">
    <property type="entry name" value="HTH_1"/>
    <property type="match status" value="1"/>
</dbReference>
<dbReference type="Pfam" id="PF03466">
    <property type="entry name" value="LysR_substrate"/>
    <property type="match status" value="1"/>
</dbReference>
<name>Q1K452_DESA6</name>
<keyword evidence="4" id="KW-0804">Transcription</keyword>
<evidence type="ECO:0000313" key="6">
    <source>
        <dbReference type="EMBL" id="EAT17251.1"/>
    </source>
</evidence>
<dbReference type="Proteomes" id="UP000005695">
    <property type="component" value="Unassembled WGS sequence"/>
</dbReference>
<proteinExistence type="inferred from homology"/>
<dbReference type="PANTHER" id="PTHR30126:SF91">
    <property type="entry name" value="LYSR FAMILY TRANSCRIPTIONAL REGULATOR"/>
    <property type="match status" value="1"/>
</dbReference>
<dbReference type="AlphaFoldDB" id="Q1K452"/>
<dbReference type="InterPro" id="IPR036388">
    <property type="entry name" value="WH-like_DNA-bd_sf"/>
</dbReference>
<dbReference type="SUPFAM" id="SSF53850">
    <property type="entry name" value="Periplasmic binding protein-like II"/>
    <property type="match status" value="1"/>
</dbReference>
<feature type="domain" description="HTH lysR-type" evidence="5">
    <location>
        <begin position="1"/>
        <end position="56"/>
    </location>
</feature>
<dbReference type="PANTHER" id="PTHR30126">
    <property type="entry name" value="HTH-TYPE TRANSCRIPTIONAL REGULATOR"/>
    <property type="match status" value="1"/>
</dbReference>
<reference evidence="6" key="1">
    <citation type="submission" date="2006-05" db="EMBL/GenBank/DDBJ databases">
        <title>Annotation of the draft genome assembly of Desulfuromonas acetoxidans DSM 684.</title>
        <authorList>
            <consortium name="US DOE Joint Genome Institute (JGI-ORNL)"/>
            <person name="Larimer F."/>
            <person name="Land M."/>
            <person name="Hauser L."/>
        </authorList>
    </citation>
    <scope>NUCLEOTIDE SEQUENCE [LARGE SCALE GENOMIC DNA]</scope>
    <source>
        <strain evidence="6">DSM 684</strain>
    </source>
</reference>
<organism evidence="6 7">
    <name type="scientific">Desulfuromonas acetoxidans (strain DSM 684 / 11070)</name>
    <dbReference type="NCBI Taxonomy" id="281689"/>
    <lineage>
        <taxon>Bacteria</taxon>
        <taxon>Pseudomonadati</taxon>
        <taxon>Thermodesulfobacteriota</taxon>
        <taxon>Desulfuromonadia</taxon>
        <taxon>Desulfuromonadales</taxon>
        <taxon>Desulfuromonadaceae</taxon>
        <taxon>Desulfuromonas</taxon>
    </lineage>
</organism>
<dbReference type="InterPro" id="IPR036390">
    <property type="entry name" value="WH_DNA-bd_sf"/>
</dbReference>
<evidence type="ECO:0000256" key="2">
    <source>
        <dbReference type="ARBA" id="ARBA00023015"/>
    </source>
</evidence>
<dbReference type="Gene3D" id="3.40.190.10">
    <property type="entry name" value="Periplasmic binding protein-like II"/>
    <property type="match status" value="2"/>
</dbReference>
<dbReference type="Gene3D" id="1.10.10.10">
    <property type="entry name" value="Winged helix-like DNA-binding domain superfamily/Winged helix DNA-binding domain"/>
    <property type="match status" value="1"/>
</dbReference>
<comment type="caution">
    <text evidence="6">The sequence shown here is derived from an EMBL/GenBank/DDBJ whole genome shotgun (WGS) entry which is preliminary data.</text>
</comment>
<reference evidence="6" key="2">
    <citation type="submission" date="2006-05" db="EMBL/GenBank/DDBJ databases">
        <title>Sequencing of the draft genome and assembly of Desulfuromonas acetoxidans DSM 684.</title>
        <authorList>
            <consortium name="US DOE Joint Genome Institute (JGI-PGF)"/>
            <person name="Copeland A."/>
            <person name="Lucas S."/>
            <person name="Lapidus A."/>
            <person name="Barry K."/>
            <person name="Detter J.C."/>
            <person name="Glavina del Rio T."/>
            <person name="Hammon N."/>
            <person name="Israni S."/>
            <person name="Dalin E."/>
            <person name="Tice H."/>
            <person name="Bruce D."/>
            <person name="Pitluck S."/>
            <person name="Richardson P."/>
        </authorList>
    </citation>
    <scope>NUCLEOTIDE SEQUENCE [LARGE SCALE GENOMIC DNA]</scope>
    <source>
        <strain evidence="6">DSM 684</strain>
    </source>
</reference>
<protein>
    <submittedName>
        <fullName evidence="6">Transcriptional regulator, LysR family</fullName>
    </submittedName>
</protein>
<dbReference type="PROSITE" id="PS50931">
    <property type="entry name" value="HTH_LYSR"/>
    <property type="match status" value="1"/>
</dbReference>
<sequence length="295" mass="32610">MRKLDVFVQVAQQGQITRVAESLGLTQSAVSMALSSLENLHGGPLFHRQGRRLLLNEQGRRLLPMAVGLVQDMDNFRRMLEDAHDQPSGHLHVGASTTIGNYLLPLLVADFTRRYPQATIQLQVGNTEQIEQAVDEGQLDVGLIEGPCHLERLECRFWRDDELVVIVGPQHPWCSAVSVDRSTLLDGQWMMREIGSGTREVFEAALGRDVQKLDSVVELGHTEAIKKAVQAGLGVSCLSRLAVQTELEQGWLVAVKTPLDLTRQLSVLISPGRYQGRLLQSWIEAIDKAVVATLG</sequence>
<dbReference type="GO" id="GO:0003700">
    <property type="term" value="F:DNA-binding transcription factor activity"/>
    <property type="evidence" value="ECO:0007669"/>
    <property type="project" value="InterPro"/>
</dbReference>
<evidence type="ECO:0000256" key="1">
    <source>
        <dbReference type="ARBA" id="ARBA00009437"/>
    </source>
</evidence>
<evidence type="ECO:0000256" key="4">
    <source>
        <dbReference type="ARBA" id="ARBA00023163"/>
    </source>
</evidence>
<gene>
    <name evidence="6" type="ORF">Dace_3117</name>
</gene>
<dbReference type="InterPro" id="IPR005119">
    <property type="entry name" value="LysR_subst-bd"/>
</dbReference>
<keyword evidence="2" id="KW-0805">Transcription regulation</keyword>
<comment type="similarity">
    <text evidence="1">Belongs to the LysR transcriptional regulatory family.</text>
</comment>
<dbReference type="SUPFAM" id="SSF46785">
    <property type="entry name" value="Winged helix' DNA-binding domain"/>
    <property type="match status" value="1"/>
</dbReference>